<dbReference type="EMBL" id="DACSDU010000099">
    <property type="protein sequence ID" value="HAT1589358.1"/>
    <property type="molecule type" value="Genomic_DNA"/>
</dbReference>
<comment type="caution">
    <text evidence="1">The sequence shown here is derived from an EMBL/GenBank/DDBJ whole genome shotgun (WGS) entry which is preliminary data.</text>
</comment>
<dbReference type="KEGG" id="cfar:CI104_11460"/>
<name>A0A8H9P1J1_9ENTR</name>
<dbReference type="OrthoDB" id="6637472at2"/>
<reference evidence="1" key="2">
    <citation type="submission" date="2020-11" db="EMBL/GenBank/DDBJ databases">
        <authorList>
            <consortium name="NCBI Pathogen Detection Project"/>
        </authorList>
    </citation>
    <scope>NUCLEOTIDE SEQUENCE</scope>
    <source>
        <strain evidence="1">YDC697-2</strain>
    </source>
</reference>
<evidence type="ECO:0000313" key="1">
    <source>
        <dbReference type="EMBL" id="HAT1589358.1"/>
    </source>
</evidence>
<proteinExistence type="predicted"/>
<dbReference type="Proteomes" id="UP000864563">
    <property type="component" value="Unassembled WGS sequence"/>
</dbReference>
<accession>A0A8H9P1J1</accession>
<organism evidence="1">
    <name type="scientific">Citrobacter farmeri</name>
    <dbReference type="NCBI Taxonomy" id="67824"/>
    <lineage>
        <taxon>Bacteria</taxon>
        <taxon>Pseudomonadati</taxon>
        <taxon>Pseudomonadota</taxon>
        <taxon>Gammaproteobacteria</taxon>
        <taxon>Enterobacterales</taxon>
        <taxon>Enterobacteriaceae</taxon>
        <taxon>Citrobacter</taxon>
    </lineage>
</organism>
<reference evidence="1" key="1">
    <citation type="journal article" date="2018" name="Genome Biol.">
        <title>SKESA: strategic k-mer extension for scrupulous assemblies.</title>
        <authorList>
            <person name="Souvorov A."/>
            <person name="Agarwala R."/>
            <person name="Lipman D.J."/>
        </authorList>
    </citation>
    <scope>NUCLEOTIDE SEQUENCE</scope>
    <source>
        <strain evidence="1">YDC697-2</strain>
    </source>
</reference>
<gene>
    <name evidence="1" type="ORF">I8Y00_005795</name>
</gene>
<dbReference type="AlphaFoldDB" id="A0A8H9P1J1"/>
<sequence length="38" mass="4199">MPAMSLNVIGHVGTRSVHLYVYNFNGKVSPRHGFIKNG</sequence>
<protein>
    <submittedName>
        <fullName evidence="1">Arsenate reductase</fullName>
    </submittedName>
</protein>